<dbReference type="OrthoDB" id="8964402at2759"/>
<proteinExistence type="predicted"/>
<name>A0A7D9ICR2_PARCT</name>
<comment type="caution">
    <text evidence="1">The sequence shown here is derived from an EMBL/GenBank/DDBJ whole genome shotgun (WGS) entry which is preliminary data.</text>
</comment>
<keyword evidence="2" id="KW-1185">Reference proteome</keyword>
<evidence type="ECO:0000313" key="1">
    <source>
        <dbReference type="EMBL" id="CAB4003012.1"/>
    </source>
</evidence>
<organism evidence="1 2">
    <name type="scientific">Paramuricea clavata</name>
    <name type="common">Red gorgonian</name>
    <name type="synonym">Violescent sea-whip</name>
    <dbReference type="NCBI Taxonomy" id="317549"/>
    <lineage>
        <taxon>Eukaryota</taxon>
        <taxon>Metazoa</taxon>
        <taxon>Cnidaria</taxon>
        <taxon>Anthozoa</taxon>
        <taxon>Octocorallia</taxon>
        <taxon>Malacalcyonacea</taxon>
        <taxon>Plexauridae</taxon>
        <taxon>Paramuricea</taxon>
    </lineage>
</organism>
<accession>A0A7D9ICR2</accession>
<feature type="non-terminal residue" evidence="1">
    <location>
        <position position="349"/>
    </location>
</feature>
<dbReference type="EMBL" id="CACRXK020004511">
    <property type="protein sequence ID" value="CAB4003012.1"/>
    <property type="molecule type" value="Genomic_DNA"/>
</dbReference>
<dbReference type="PANTHER" id="PTHR46670">
    <property type="entry name" value="ENDO/EXONUCLEASE/PHOSPHATASE DOMAIN-CONTAINING PROTEIN"/>
    <property type="match status" value="1"/>
</dbReference>
<sequence length="349" mass="39725">SCKHHLEKRFYVQEMKIIRMLGSTLVPPEYSDANLRWSFSVAPTIKTSIQESQNHRKNISNPGPRLEILGKKHVNSQALESRSTCFDALDLPVKIKYSRTVLFGFKNSNQCVCIDCWLLSRLKCLGIRRRRRSRGGKKLYKPSTTSTSCIQPVTSNCRCSAHLYSKPNGVNYSNLINLQPNANRTSHIVPNKKLNFISSVINARSVCNKTLLIKDLVVDKRIDLLGITETWLHQEGDDSIIGDLCPTEFTSSGLLNMDDDTSLSVLVNNYHTVLCGILDELAPVKTRSIIVHPNALWYNDEIADAKKKRRRLERKWRSNGLDCNRANDLAQCDVVNKMLQRRILLNHHT</sequence>
<protein>
    <submittedName>
        <fullName evidence="1">Uncharacterized protein</fullName>
    </submittedName>
</protein>
<dbReference type="Proteomes" id="UP001152795">
    <property type="component" value="Unassembled WGS sequence"/>
</dbReference>
<dbReference type="AlphaFoldDB" id="A0A7D9ICR2"/>
<gene>
    <name evidence="1" type="ORF">PACLA_8A037373</name>
</gene>
<evidence type="ECO:0000313" key="2">
    <source>
        <dbReference type="Proteomes" id="UP001152795"/>
    </source>
</evidence>
<dbReference type="PANTHER" id="PTHR46670:SF3">
    <property type="entry name" value="ENDONUCLEASE_EXONUCLEASE_PHOSPHATASE DOMAIN-CONTAINING PROTEIN"/>
    <property type="match status" value="1"/>
</dbReference>
<reference evidence="1" key="1">
    <citation type="submission" date="2020-04" db="EMBL/GenBank/DDBJ databases">
        <authorList>
            <person name="Alioto T."/>
            <person name="Alioto T."/>
            <person name="Gomez Garrido J."/>
        </authorList>
    </citation>
    <scope>NUCLEOTIDE SEQUENCE</scope>
    <source>
        <strain evidence="1">A484AB</strain>
    </source>
</reference>